<dbReference type="SFLD" id="SFLDS00001">
    <property type="entry name" value="Enolase"/>
    <property type="match status" value="1"/>
</dbReference>
<feature type="active site" description="Proton donor" evidence="11">
    <location>
        <position position="213"/>
    </location>
</feature>
<evidence type="ECO:0000256" key="1">
    <source>
        <dbReference type="ARBA" id="ARBA00005031"/>
    </source>
</evidence>
<keyword evidence="15" id="KW-1185">Reference proteome</keyword>
<dbReference type="SMART" id="SM01192">
    <property type="entry name" value="Enolase_C"/>
    <property type="match status" value="1"/>
</dbReference>
<feature type="active site" description="Proton acceptor" evidence="11">
    <location>
        <position position="353"/>
    </location>
</feature>
<feature type="binding site" evidence="11">
    <location>
        <position position="250"/>
    </location>
    <ligand>
        <name>Mg(2+)</name>
        <dbReference type="ChEBI" id="CHEBI:18420"/>
    </ligand>
</feature>
<dbReference type="Pfam" id="PF00113">
    <property type="entry name" value="Enolase_C"/>
    <property type="match status" value="1"/>
</dbReference>
<evidence type="ECO:0000256" key="2">
    <source>
        <dbReference type="ARBA" id="ARBA00009604"/>
    </source>
</evidence>
<dbReference type="SUPFAM" id="SSF54826">
    <property type="entry name" value="Enolase N-terminal domain-like"/>
    <property type="match status" value="1"/>
</dbReference>
<gene>
    <name evidence="11 14" type="primary">eno</name>
    <name evidence="14" type="ORF">H8712_01865</name>
</gene>
<accession>A0ABR7P7K2</accession>
<evidence type="ECO:0000259" key="13">
    <source>
        <dbReference type="SMART" id="SM01193"/>
    </source>
</evidence>
<feature type="domain" description="Enolase N-terminal" evidence="13">
    <location>
        <begin position="7"/>
        <end position="142"/>
    </location>
</feature>
<reference evidence="14 15" key="1">
    <citation type="submission" date="2020-08" db="EMBL/GenBank/DDBJ databases">
        <title>Genome public.</title>
        <authorList>
            <person name="Liu C."/>
            <person name="Sun Q."/>
        </authorList>
    </citation>
    <scope>NUCLEOTIDE SEQUENCE [LARGE SCALE GENOMIC DNA]</scope>
    <source>
        <strain evidence="14 15">3_YM_SP_D4_24.mj</strain>
    </source>
</reference>
<dbReference type="SFLD" id="SFLDG00178">
    <property type="entry name" value="enolase"/>
    <property type="match status" value="1"/>
</dbReference>
<feature type="binding site" evidence="11">
    <location>
        <position position="171"/>
    </location>
    <ligand>
        <name>(2R)-2-phosphoglycerate</name>
        <dbReference type="ChEBI" id="CHEBI:58289"/>
    </ligand>
</feature>
<dbReference type="RefSeq" id="WP_022304402.1">
    <property type="nucleotide sequence ID" value="NZ_DAWEHX010000022.1"/>
</dbReference>
<evidence type="ECO:0000256" key="5">
    <source>
        <dbReference type="ARBA" id="ARBA00022525"/>
    </source>
</evidence>
<comment type="similarity">
    <text evidence="2 11">Belongs to the enolase family.</text>
</comment>
<dbReference type="Pfam" id="PF03952">
    <property type="entry name" value="Enolase_N"/>
    <property type="match status" value="1"/>
</dbReference>
<dbReference type="PANTHER" id="PTHR11902:SF1">
    <property type="entry name" value="ENOLASE"/>
    <property type="match status" value="1"/>
</dbReference>
<dbReference type="HAMAP" id="MF_00318">
    <property type="entry name" value="Enolase"/>
    <property type="match status" value="1"/>
</dbReference>
<evidence type="ECO:0000259" key="12">
    <source>
        <dbReference type="SMART" id="SM01192"/>
    </source>
</evidence>
<dbReference type="PIRSF" id="PIRSF001400">
    <property type="entry name" value="Enolase"/>
    <property type="match status" value="1"/>
</dbReference>
<feature type="binding site" evidence="11">
    <location>
        <position position="404"/>
    </location>
    <ligand>
        <name>(2R)-2-phosphoglycerate</name>
        <dbReference type="ChEBI" id="CHEBI:58289"/>
    </ligand>
</feature>
<dbReference type="SMART" id="SM01193">
    <property type="entry name" value="Enolase_N"/>
    <property type="match status" value="1"/>
</dbReference>
<dbReference type="InterPro" id="IPR029017">
    <property type="entry name" value="Enolase-like_N"/>
</dbReference>
<feature type="domain" description="Enolase C-terminal TIM barrel" evidence="12">
    <location>
        <begin position="147"/>
        <end position="439"/>
    </location>
</feature>
<feature type="binding site" evidence="11">
    <location>
        <position position="301"/>
    </location>
    <ligand>
        <name>Mg(2+)</name>
        <dbReference type="ChEBI" id="CHEBI:18420"/>
    </ligand>
</feature>
<evidence type="ECO:0000256" key="6">
    <source>
        <dbReference type="ARBA" id="ARBA00022723"/>
    </source>
</evidence>
<dbReference type="PRINTS" id="PR00148">
    <property type="entry name" value="ENOLASE"/>
</dbReference>
<dbReference type="InterPro" id="IPR020810">
    <property type="entry name" value="Enolase_C"/>
</dbReference>
<comment type="cofactor">
    <cofactor evidence="11">
        <name>Mg(2+)</name>
        <dbReference type="ChEBI" id="CHEBI:18420"/>
    </cofactor>
    <text evidence="11">Binds a second Mg(2+) ion via substrate during catalysis.</text>
</comment>
<dbReference type="Gene3D" id="3.20.20.120">
    <property type="entry name" value="Enolase-like C-terminal domain"/>
    <property type="match status" value="1"/>
</dbReference>
<dbReference type="InterPro" id="IPR020811">
    <property type="entry name" value="Enolase_N"/>
</dbReference>
<keyword evidence="5 11" id="KW-0964">Secreted</keyword>
<keyword evidence="6 11" id="KW-0479">Metal-binding</keyword>
<sequence length="445" mass="49277">MNRYLPIRRVYAREVLDSRGNPTVETEITVGEGIIGRDGITGRAIVPSGASTGKFEAVELRDKENRYWGLGVQKAVNHINRVLAEEILGENALNQCRIDRILKEADATENKSNMGANALLGISLAVAKAAAKAMKLPLYQYLGGTYTTQMPVPMMNVLNGGRHADNTVDFQEFMIMPTGAETFKEGLRMCAEVYQKLKQQLKVRGLSTGVGDEGGFAPNLANAKDIFLILNESVEQSGYQIGKDICYAMDAAASELYDSKRKQYYFPGESKAMQKEIYRTTDEMTAYYKELTKEFPIVSIEDALDEEDWQGWKMLTDELGKNIQLVGDDLFVTNSERLKKGIELNSANAILIKVNQIGTLTEAMDAVQTAQKAGYRAVISHRSGESEDTFIADLAVACSAGQIKAGAPCRAERTAKYNRLLQIEDELKQEARYRNPFAGESLKKS</sequence>
<feature type="binding site" evidence="11">
    <location>
        <position position="328"/>
    </location>
    <ligand>
        <name>Mg(2+)</name>
        <dbReference type="ChEBI" id="CHEBI:18420"/>
    </ligand>
</feature>
<protein>
    <recommendedName>
        <fullName evidence="4 11">Enolase</fullName>
        <ecNumber evidence="3 11">4.2.1.11</ecNumber>
    </recommendedName>
    <alternativeName>
        <fullName evidence="11">2-phospho-D-glycerate hydro-lyase</fullName>
    </alternativeName>
    <alternativeName>
        <fullName evidence="11">2-phosphoglycerate dehydratase</fullName>
    </alternativeName>
</protein>
<dbReference type="InterPro" id="IPR000941">
    <property type="entry name" value="Enolase"/>
</dbReference>
<dbReference type="CDD" id="cd03313">
    <property type="entry name" value="enolase"/>
    <property type="match status" value="1"/>
</dbReference>
<feature type="binding site" evidence="11">
    <location>
        <position position="383"/>
    </location>
    <ligand>
        <name>(2R)-2-phosphoglycerate</name>
        <dbReference type="ChEBI" id="CHEBI:58289"/>
    </ligand>
</feature>
<dbReference type="EC" id="4.2.1.11" evidence="3 11"/>
<evidence type="ECO:0000256" key="11">
    <source>
        <dbReference type="HAMAP-Rule" id="MF_00318"/>
    </source>
</evidence>
<dbReference type="Proteomes" id="UP000661649">
    <property type="component" value="Unassembled WGS sequence"/>
</dbReference>
<keyword evidence="9 11" id="KW-0456">Lyase</keyword>
<dbReference type="PANTHER" id="PTHR11902">
    <property type="entry name" value="ENOLASE"/>
    <property type="match status" value="1"/>
</dbReference>
<comment type="caution">
    <text evidence="14">The sequence shown here is derived from an EMBL/GenBank/DDBJ whole genome shotgun (WGS) entry which is preliminary data.</text>
</comment>
<keyword evidence="8 11" id="KW-0324">Glycolysis</keyword>
<dbReference type="SUPFAM" id="SSF51604">
    <property type="entry name" value="Enolase C-terminal domain-like"/>
    <property type="match status" value="1"/>
</dbReference>
<comment type="pathway">
    <text evidence="1 11">Carbohydrate degradation; glycolysis; pyruvate from D-glyceraldehyde 3-phosphate: step 4/5.</text>
</comment>
<comment type="subcellular location">
    <subcellularLocation>
        <location evidence="11">Cytoplasm</location>
    </subcellularLocation>
    <subcellularLocation>
        <location evidence="11">Secreted</location>
    </subcellularLocation>
    <subcellularLocation>
        <location evidence="11">Cell surface</location>
    </subcellularLocation>
    <text evidence="11">Fractions of enolase are present in both the cytoplasm and on the cell surface.</text>
</comment>
<comment type="function">
    <text evidence="11">Catalyzes the reversible conversion of 2-phosphoglycerate (2-PG) into phosphoenolpyruvate (PEP). It is essential for the degradation of carbohydrates via glycolysis.</text>
</comment>
<evidence type="ECO:0000313" key="15">
    <source>
        <dbReference type="Proteomes" id="UP000661649"/>
    </source>
</evidence>
<evidence type="ECO:0000256" key="10">
    <source>
        <dbReference type="ARBA" id="ARBA00048951"/>
    </source>
</evidence>
<comment type="catalytic activity">
    <reaction evidence="10">
        <text>(2R)-2-phosphoglycerate = phosphoenolpyruvate + H2O</text>
        <dbReference type="Rhea" id="RHEA:10164"/>
        <dbReference type="ChEBI" id="CHEBI:15377"/>
        <dbReference type="ChEBI" id="CHEBI:58289"/>
        <dbReference type="ChEBI" id="CHEBI:58702"/>
        <dbReference type="EC" id="4.2.1.11"/>
    </reaction>
    <physiologicalReaction direction="left-to-right" evidence="10">
        <dbReference type="Rhea" id="RHEA:10165"/>
    </physiologicalReaction>
</comment>
<dbReference type="SFLD" id="SFLDF00002">
    <property type="entry name" value="enolase"/>
    <property type="match status" value="1"/>
</dbReference>
<keyword evidence="7 11" id="KW-0460">Magnesium</keyword>
<evidence type="ECO:0000256" key="9">
    <source>
        <dbReference type="ARBA" id="ARBA00023239"/>
    </source>
</evidence>
<dbReference type="GO" id="GO:0004634">
    <property type="term" value="F:phosphopyruvate hydratase activity"/>
    <property type="evidence" value="ECO:0007669"/>
    <property type="project" value="UniProtKB-EC"/>
</dbReference>
<proteinExistence type="inferred from homology"/>
<evidence type="ECO:0000256" key="3">
    <source>
        <dbReference type="ARBA" id="ARBA00012058"/>
    </source>
</evidence>
<dbReference type="Gene3D" id="3.30.390.10">
    <property type="entry name" value="Enolase-like, N-terminal domain"/>
    <property type="match status" value="1"/>
</dbReference>
<dbReference type="InterPro" id="IPR036849">
    <property type="entry name" value="Enolase-like_C_sf"/>
</dbReference>
<dbReference type="PROSITE" id="PS00164">
    <property type="entry name" value="ENOLASE"/>
    <property type="match status" value="1"/>
</dbReference>
<dbReference type="EMBL" id="JACRTP010000001">
    <property type="protein sequence ID" value="MBC8627382.1"/>
    <property type="molecule type" value="Genomic_DNA"/>
</dbReference>
<evidence type="ECO:0000313" key="14">
    <source>
        <dbReference type="EMBL" id="MBC8627382.1"/>
    </source>
</evidence>
<evidence type="ECO:0000256" key="8">
    <source>
        <dbReference type="ARBA" id="ARBA00023152"/>
    </source>
</evidence>
<feature type="binding site" evidence="11">
    <location>
        <position position="353"/>
    </location>
    <ligand>
        <name>(2R)-2-phosphoglycerate</name>
        <dbReference type="ChEBI" id="CHEBI:58289"/>
    </ligand>
</feature>
<keyword evidence="11" id="KW-0963">Cytoplasm</keyword>
<organism evidence="14 15">
    <name type="scientific">Blautia stercoris</name>
    <dbReference type="NCBI Taxonomy" id="871664"/>
    <lineage>
        <taxon>Bacteria</taxon>
        <taxon>Bacillati</taxon>
        <taxon>Bacillota</taxon>
        <taxon>Clostridia</taxon>
        <taxon>Lachnospirales</taxon>
        <taxon>Lachnospiraceae</taxon>
        <taxon>Blautia</taxon>
    </lineage>
</organism>
<dbReference type="NCBIfam" id="TIGR01060">
    <property type="entry name" value="eno"/>
    <property type="match status" value="1"/>
</dbReference>
<name>A0ABR7P7K2_9FIRM</name>
<evidence type="ECO:0000256" key="7">
    <source>
        <dbReference type="ARBA" id="ARBA00022842"/>
    </source>
</evidence>
<dbReference type="InterPro" id="IPR020809">
    <property type="entry name" value="Enolase_CS"/>
</dbReference>
<feature type="binding site" evidence="11">
    <location>
        <position position="382"/>
    </location>
    <ligand>
        <name>(2R)-2-phosphoglycerate</name>
        <dbReference type="ChEBI" id="CHEBI:58289"/>
    </ligand>
</feature>
<evidence type="ECO:0000256" key="4">
    <source>
        <dbReference type="ARBA" id="ARBA00017068"/>
    </source>
</evidence>